<proteinExistence type="inferred from homology"/>
<evidence type="ECO:0000256" key="1">
    <source>
        <dbReference type="ARBA" id="ARBA00022472"/>
    </source>
</evidence>
<dbReference type="CDD" id="cd04455">
    <property type="entry name" value="S1_NusA"/>
    <property type="match status" value="1"/>
</dbReference>
<dbReference type="Pfam" id="PF13184">
    <property type="entry name" value="KH_NusA_1st"/>
    <property type="match status" value="1"/>
</dbReference>
<reference evidence="8" key="1">
    <citation type="submission" date="2009-10" db="EMBL/GenBank/DDBJ databases">
        <title>Diversity of trophic interactions inside an arsenic-rich microbial ecosystem.</title>
        <authorList>
            <person name="Bertin P.N."/>
            <person name="Heinrich-Salmeron A."/>
            <person name="Pelletier E."/>
            <person name="Goulhen-Chollet F."/>
            <person name="Arsene-Ploetze F."/>
            <person name="Gallien S."/>
            <person name="Calteau A."/>
            <person name="Vallenet D."/>
            <person name="Casiot C."/>
            <person name="Chane-Woon-Ming B."/>
            <person name="Giloteaux L."/>
            <person name="Barakat M."/>
            <person name="Bonnefoy V."/>
            <person name="Bruneel O."/>
            <person name="Chandler M."/>
            <person name="Cleiss J."/>
            <person name="Duran R."/>
            <person name="Elbaz-Poulichet F."/>
            <person name="Fonknechten N."/>
            <person name="Lauga B."/>
            <person name="Mornico D."/>
            <person name="Ortet P."/>
            <person name="Schaeffer C."/>
            <person name="Siguier P."/>
            <person name="Alexander Thil Smith A."/>
            <person name="Van Dorsselaer A."/>
            <person name="Weissenbach J."/>
            <person name="Medigue C."/>
            <person name="Le Paslier D."/>
        </authorList>
    </citation>
    <scope>NUCLEOTIDE SEQUENCE</scope>
</reference>
<evidence type="ECO:0000256" key="4">
    <source>
        <dbReference type="ARBA" id="ARBA00022884"/>
    </source>
</evidence>
<dbReference type="InterPro" id="IPR036555">
    <property type="entry name" value="NusA_N_sf"/>
</dbReference>
<evidence type="ECO:0000256" key="3">
    <source>
        <dbReference type="ARBA" id="ARBA00022814"/>
    </source>
</evidence>
<dbReference type="HAMAP" id="MF_00945_B">
    <property type="entry name" value="NusA_B"/>
    <property type="match status" value="1"/>
</dbReference>
<dbReference type="Pfam" id="PF08529">
    <property type="entry name" value="NusA_N"/>
    <property type="match status" value="1"/>
</dbReference>
<dbReference type="SMART" id="SM00316">
    <property type="entry name" value="S1"/>
    <property type="match status" value="1"/>
</dbReference>
<dbReference type="Gene3D" id="2.40.50.140">
    <property type="entry name" value="Nucleic acid-binding proteins"/>
    <property type="match status" value="1"/>
</dbReference>
<dbReference type="InterPro" id="IPR013735">
    <property type="entry name" value="TF_NusA_N"/>
</dbReference>
<dbReference type="InterPro" id="IPR012340">
    <property type="entry name" value="NA-bd_OB-fold"/>
</dbReference>
<name>E6PII1_9ZZZZ</name>
<evidence type="ECO:0000259" key="7">
    <source>
        <dbReference type="PROSITE" id="PS50126"/>
    </source>
</evidence>
<sequence length="416" mass="45850">MAERTNKNTKTQEEAPESLIDVLRAVAKERNIGFEMLLEALEAALLTAYKRHYGAEANAIVSVDRATGAYTVYHRRAVVEEVTDPKAEISIQDAGAPYQIGDFFDEVVQPKDFGRIAAQTAKQVIVQRIREAERDTVFHKYARRLNDLVTGTVQRYEQRNMYVLLEGRDEAVLPQSEQVPGEMYRINDFVRAYVLDVKKSAKGPQVILSRAAEGLVQRLLEAEVPEIADGLVEIMAIAREAGSRSKVAVRSTRAEIDPIGACLGPKSSRIANVTDNLRGEKVDIIKWDDDATTFIMNALAPAKVVAVEIFEEDGVALVTVPDYQLSLAIGRDGQNVRLAARMSGYRLDITSESEAAESRANYIAQRESGAIGAEEEAIAEEELPDGEAVAESLDLDADLIRKLEEFRRERLAGGGA</sequence>
<dbReference type="NCBIfam" id="TIGR01953">
    <property type="entry name" value="NusA"/>
    <property type="match status" value="1"/>
</dbReference>
<dbReference type="FunFam" id="3.30.300.20:FF:000002">
    <property type="entry name" value="Transcription termination/antitermination protein NusA"/>
    <property type="match status" value="1"/>
</dbReference>
<dbReference type="Gene3D" id="3.30.1480.10">
    <property type="entry name" value="NusA, N-terminal domain"/>
    <property type="match status" value="1"/>
</dbReference>
<keyword evidence="5" id="KW-0805">Transcription regulation</keyword>
<organism evidence="8">
    <name type="scientific">mine drainage metagenome</name>
    <dbReference type="NCBI Taxonomy" id="410659"/>
    <lineage>
        <taxon>unclassified sequences</taxon>
        <taxon>metagenomes</taxon>
        <taxon>ecological metagenomes</taxon>
    </lineage>
</organism>
<accession>E6PII1</accession>
<dbReference type="PROSITE" id="PS50084">
    <property type="entry name" value="KH_TYPE_1"/>
    <property type="match status" value="1"/>
</dbReference>
<evidence type="ECO:0000256" key="2">
    <source>
        <dbReference type="ARBA" id="ARBA00022490"/>
    </source>
</evidence>
<dbReference type="InterPro" id="IPR009019">
    <property type="entry name" value="KH_sf_prok-type"/>
</dbReference>
<keyword evidence="2" id="KW-0963">Cytoplasm</keyword>
<keyword evidence="3" id="KW-0889">Transcription antitermination</keyword>
<dbReference type="FunFam" id="3.30.300.20:FF:000005">
    <property type="entry name" value="Transcription termination/antitermination protein NusA"/>
    <property type="match status" value="1"/>
</dbReference>
<dbReference type="Gene3D" id="3.30.300.20">
    <property type="match status" value="2"/>
</dbReference>
<evidence type="ECO:0000256" key="6">
    <source>
        <dbReference type="ARBA" id="ARBA00023163"/>
    </source>
</evidence>
<dbReference type="GO" id="GO:0005829">
    <property type="term" value="C:cytosol"/>
    <property type="evidence" value="ECO:0007669"/>
    <property type="project" value="TreeGrafter"/>
</dbReference>
<dbReference type="PANTHER" id="PTHR22648">
    <property type="entry name" value="TRANSCRIPTION TERMINATION FACTOR NUSA"/>
    <property type="match status" value="1"/>
</dbReference>
<dbReference type="CDD" id="cd02134">
    <property type="entry name" value="KH-II_NusA_rpt1"/>
    <property type="match status" value="1"/>
</dbReference>
<dbReference type="GO" id="GO:0006353">
    <property type="term" value="P:DNA-templated transcription termination"/>
    <property type="evidence" value="ECO:0007669"/>
    <property type="project" value="UniProtKB-KW"/>
</dbReference>
<dbReference type="InterPro" id="IPR030842">
    <property type="entry name" value="TF_NusA_bacterial"/>
</dbReference>
<keyword evidence="1" id="KW-0806">Transcription termination</keyword>
<feature type="domain" description="S1 motif" evidence="7">
    <location>
        <begin position="146"/>
        <end position="211"/>
    </location>
</feature>
<protein>
    <submittedName>
        <fullName evidence="8">Transcription translation coupling factor involved in Rho-dependent transcription termination: L factor</fullName>
    </submittedName>
</protein>
<gene>
    <name evidence="8" type="primary">nusA</name>
    <name evidence="8" type="ORF">CARN1_0751</name>
</gene>
<dbReference type="SUPFAM" id="SSF69705">
    <property type="entry name" value="Transcription factor NusA, N-terminal domain"/>
    <property type="match status" value="1"/>
</dbReference>
<dbReference type="PANTHER" id="PTHR22648:SF0">
    <property type="entry name" value="TRANSCRIPTION TERMINATION_ANTITERMINATION PROTEIN NUSA"/>
    <property type="match status" value="1"/>
</dbReference>
<dbReference type="InterPro" id="IPR003029">
    <property type="entry name" value="S1_domain"/>
</dbReference>
<dbReference type="InterPro" id="IPR015946">
    <property type="entry name" value="KH_dom-like_a/b"/>
</dbReference>
<evidence type="ECO:0000256" key="5">
    <source>
        <dbReference type="ARBA" id="ARBA00023015"/>
    </source>
</evidence>
<evidence type="ECO:0000313" key="8">
    <source>
        <dbReference type="EMBL" id="CBH76271.1"/>
    </source>
</evidence>
<keyword evidence="6" id="KW-0804">Transcription</keyword>
<dbReference type="EMBL" id="CABL01000019">
    <property type="protein sequence ID" value="CBH76271.1"/>
    <property type="molecule type" value="Genomic_DNA"/>
</dbReference>
<dbReference type="GO" id="GO:0003723">
    <property type="term" value="F:RNA binding"/>
    <property type="evidence" value="ECO:0007669"/>
    <property type="project" value="UniProtKB-KW"/>
</dbReference>
<dbReference type="InterPro" id="IPR058582">
    <property type="entry name" value="KH_NusA_2nd"/>
</dbReference>
<dbReference type="Pfam" id="PF26594">
    <property type="entry name" value="KH_NusA_2nd"/>
    <property type="match status" value="1"/>
</dbReference>
<dbReference type="InterPro" id="IPR010213">
    <property type="entry name" value="TF_NusA"/>
</dbReference>
<dbReference type="CDD" id="cd22529">
    <property type="entry name" value="KH-II_NusA_rpt2"/>
    <property type="match status" value="1"/>
</dbReference>
<dbReference type="PROSITE" id="PS50126">
    <property type="entry name" value="S1"/>
    <property type="match status" value="1"/>
</dbReference>
<dbReference type="InterPro" id="IPR025249">
    <property type="entry name" value="TF_NusA_KH_1st"/>
</dbReference>
<dbReference type="GO" id="GO:0003700">
    <property type="term" value="F:DNA-binding transcription factor activity"/>
    <property type="evidence" value="ECO:0007669"/>
    <property type="project" value="InterPro"/>
</dbReference>
<dbReference type="GO" id="GO:0031564">
    <property type="term" value="P:transcription antitermination"/>
    <property type="evidence" value="ECO:0007669"/>
    <property type="project" value="UniProtKB-KW"/>
</dbReference>
<dbReference type="AlphaFoldDB" id="E6PII1"/>
<dbReference type="SUPFAM" id="SSF54814">
    <property type="entry name" value="Prokaryotic type KH domain (KH-domain type II)"/>
    <property type="match status" value="2"/>
</dbReference>
<dbReference type="SUPFAM" id="SSF50249">
    <property type="entry name" value="Nucleic acid-binding proteins"/>
    <property type="match status" value="1"/>
</dbReference>
<comment type="caution">
    <text evidence="8">The sequence shown here is derived from an EMBL/GenBank/DDBJ whole genome shotgun (WGS) entry which is preliminary data.</text>
</comment>
<keyword evidence="4" id="KW-0694">RNA-binding</keyword>